<evidence type="ECO:0000313" key="17">
    <source>
        <dbReference type="Proteomes" id="UP000800235"/>
    </source>
</evidence>
<comment type="cofactor">
    <cofactor evidence="10">
        <name>heme b</name>
        <dbReference type="ChEBI" id="CHEBI:60344"/>
    </cofactor>
    <text evidence="10">Binds 1 heme b (iron(II)-protoporphyrin IX) group per subunit.</text>
</comment>
<dbReference type="InterPro" id="IPR001621">
    <property type="entry name" value="Ligninase"/>
</dbReference>
<keyword evidence="7 12" id="KW-1015">Disulfide bond</keyword>
<keyword evidence="4 10" id="KW-0479">Metal-binding</keyword>
<keyword evidence="3 10" id="KW-0349">Heme</keyword>
<evidence type="ECO:0000256" key="6">
    <source>
        <dbReference type="ARBA" id="ARBA00023004"/>
    </source>
</evidence>
<name>A0A9P4TYV3_9PEZI</name>
<dbReference type="Gene3D" id="1.10.520.10">
    <property type="match status" value="1"/>
</dbReference>
<evidence type="ECO:0000256" key="12">
    <source>
        <dbReference type="PIRSR" id="PIRSR601621-4"/>
    </source>
</evidence>
<keyword evidence="2 13" id="KW-0575">Peroxidase</keyword>
<keyword evidence="17" id="KW-1185">Reference proteome</keyword>
<feature type="disulfide bond" evidence="12">
    <location>
        <begin position="100"/>
        <end position="340"/>
    </location>
</feature>
<feature type="disulfide bond" evidence="12">
    <location>
        <begin position="121"/>
        <end position="193"/>
    </location>
</feature>
<keyword evidence="13" id="KW-0732">Signal</keyword>
<feature type="site" description="Transition state stabilizer" evidence="11">
    <location>
        <position position="130"/>
    </location>
</feature>
<evidence type="ECO:0000256" key="5">
    <source>
        <dbReference type="ARBA" id="ARBA00023002"/>
    </source>
</evidence>
<evidence type="ECO:0000256" key="14">
    <source>
        <dbReference type="SAM" id="MobiDB-lite"/>
    </source>
</evidence>
<dbReference type="Pfam" id="PF00141">
    <property type="entry name" value="peroxidase"/>
    <property type="match status" value="1"/>
</dbReference>
<evidence type="ECO:0000256" key="10">
    <source>
        <dbReference type="PIRSR" id="PIRSR601621-2"/>
    </source>
</evidence>
<dbReference type="PROSITE" id="PS00435">
    <property type="entry name" value="PEROXIDASE_1"/>
    <property type="match status" value="1"/>
</dbReference>
<feature type="binding site" evidence="10">
    <location>
        <position position="143"/>
    </location>
    <ligand>
        <name>Ca(2+)</name>
        <dbReference type="ChEBI" id="CHEBI:29108"/>
        <label>1</label>
    </ligand>
</feature>
<dbReference type="GO" id="GO:0042744">
    <property type="term" value="P:hydrogen peroxide catabolic process"/>
    <property type="evidence" value="ECO:0007669"/>
    <property type="project" value="TreeGrafter"/>
</dbReference>
<dbReference type="Proteomes" id="UP000800235">
    <property type="component" value="Unassembled WGS sequence"/>
</dbReference>
<comment type="caution">
    <text evidence="16">The sequence shown here is derived from an EMBL/GenBank/DDBJ whole genome shotgun (WGS) entry which is preliminary data.</text>
</comment>
<dbReference type="EC" id="1.11.1.-" evidence="13"/>
<dbReference type="PANTHER" id="PTHR31356:SF66">
    <property type="entry name" value="CATALASE-PEROXIDASE"/>
    <property type="match status" value="1"/>
</dbReference>
<keyword evidence="5 13" id="KW-0560">Oxidoreductase</keyword>
<feature type="compositionally biased region" description="Low complexity" evidence="14">
    <location>
        <begin position="60"/>
        <end position="80"/>
    </location>
</feature>
<feature type="compositionally biased region" description="Acidic residues" evidence="14">
    <location>
        <begin position="34"/>
        <end position="43"/>
    </location>
</feature>
<dbReference type="Gene3D" id="1.10.420.10">
    <property type="entry name" value="Peroxidase, domain 2"/>
    <property type="match status" value="1"/>
</dbReference>
<dbReference type="InterPro" id="IPR019793">
    <property type="entry name" value="Peroxidases_heam-ligand_BS"/>
</dbReference>
<feature type="domain" description="Plant heme peroxidase family profile" evidence="15">
    <location>
        <begin position="125"/>
        <end position="334"/>
    </location>
</feature>
<keyword evidence="6 10" id="KW-0408">Iron</keyword>
<comment type="cofactor">
    <cofactor evidence="10 13">
        <name>Ca(2+)</name>
        <dbReference type="ChEBI" id="CHEBI:29108"/>
    </cofactor>
    <text evidence="10 13">Binds 2 calcium ions per subunit.</text>
</comment>
<evidence type="ECO:0000256" key="4">
    <source>
        <dbReference type="ARBA" id="ARBA00022723"/>
    </source>
</evidence>
<dbReference type="InterPro" id="IPR010255">
    <property type="entry name" value="Haem_peroxidase_sf"/>
</dbReference>
<feature type="binding site" description="axial binding residue" evidence="10">
    <location>
        <position position="248"/>
    </location>
    <ligand>
        <name>heme b</name>
        <dbReference type="ChEBI" id="CHEBI:60344"/>
    </ligand>
    <ligandPart>
        <name>Fe</name>
        <dbReference type="ChEBI" id="CHEBI:18248"/>
    </ligandPart>
</feature>
<dbReference type="GO" id="GO:0034599">
    <property type="term" value="P:cellular response to oxidative stress"/>
    <property type="evidence" value="ECO:0007669"/>
    <property type="project" value="InterPro"/>
</dbReference>
<feature type="binding site" evidence="10">
    <location>
        <position position="266"/>
    </location>
    <ligand>
        <name>Ca(2+)</name>
        <dbReference type="ChEBI" id="CHEBI:29108"/>
        <label>2</label>
    </ligand>
</feature>
<evidence type="ECO:0000256" key="2">
    <source>
        <dbReference type="ARBA" id="ARBA00022559"/>
    </source>
</evidence>
<dbReference type="PANTHER" id="PTHR31356">
    <property type="entry name" value="THYLAKOID LUMENAL 29 KDA PROTEIN, CHLOROPLASTIC-RELATED"/>
    <property type="match status" value="1"/>
</dbReference>
<comment type="similarity">
    <text evidence="1 13">Belongs to the peroxidase family. Ligninase subfamily.</text>
</comment>
<feature type="binding site" evidence="10">
    <location>
        <position position="268"/>
    </location>
    <ligand>
        <name>Ca(2+)</name>
        <dbReference type="ChEBI" id="CHEBI:29108"/>
        <label>2</label>
    </ligand>
</feature>
<dbReference type="GO" id="GO:0046872">
    <property type="term" value="F:metal ion binding"/>
    <property type="evidence" value="ECO:0007669"/>
    <property type="project" value="UniProtKB-UniRule"/>
</dbReference>
<dbReference type="AlphaFoldDB" id="A0A9P4TYV3"/>
<feature type="binding site" evidence="10">
    <location>
        <position position="273"/>
    </location>
    <ligand>
        <name>Ca(2+)</name>
        <dbReference type="ChEBI" id="CHEBI:29108"/>
        <label>2</label>
    </ligand>
</feature>
<proteinExistence type="inferred from homology"/>
<evidence type="ECO:0000256" key="3">
    <source>
        <dbReference type="ARBA" id="ARBA00022617"/>
    </source>
</evidence>
<evidence type="ECO:0000256" key="7">
    <source>
        <dbReference type="ARBA" id="ARBA00023157"/>
    </source>
</evidence>
<accession>A0A9P4TYV3</accession>
<dbReference type="OrthoDB" id="2113341at2759"/>
<feature type="binding site" evidence="10">
    <location>
        <position position="141"/>
    </location>
    <ligand>
        <name>Ca(2+)</name>
        <dbReference type="ChEBI" id="CHEBI:29108"/>
        <label>1</label>
    </ligand>
</feature>
<feature type="binding site" evidence="10">
    <location>
        <position position="249"/>
    </location>
    <ligand>
        <name>Ca(2+)</name>
        <dbReference type="ChEBI" id="CHEBI:29108"/>
        <label>2</label>
    </ligand>
</feature>
<protein>
    <recommendedName>
        <fullName evidence="13">Peroxidase</fullName>
        <ecNumber evidence="13">1.11.1.-</ecNumber>
    </recommendedName>
</protein>
<dbReference type="PRINTS" id="PR00462">
    <property type="entry name" value="LIGNINASE"/>
</dbReference>
<feature type="signal peptide" evidence="13">
    <location>
        <begin position="1"/>
        <end position="19"/>
    </location>
</feature>
<dbReference type="InterPro" id="IPR002016">
    <property type="entry name" value="Haem_peroxidase"/>
</dbReference>
<evidence type="ECO:0000313" key="16">
    <source>
        <dbReference type="EMBL" id="KAF2430253.1"/>
    </source>
</evidence>
<dbReference type="SUPFAM" id="SSF48113">
    <property type="entry name" value="Heme-dependent peroxidases"/>
    <property type="match status" value="1"/>
</dbReference>
<feature type="chain" id="PRO_5040545972" description="Peroxidase" evidence="13">
    <location>
        <begin position="20"/>
        <end position="375"/>
    </location>
</feature>
<dbReference type="PROSITE" id="PS50873">
    <property type="entry name" value="PEROXIDASE_4"/>
    <property type="match status" value="1"/>
</dbReference>
<feature type="binding site" evidence="10">
    <location>
        <position position="135"/>
    </location>
    <ligand>
        <name>Ca(2+)</name>
        <dbReference type="ChEBI" id="CHEBI:29108"/>
        <label>1</label>
    </ligand>
</feature>
<keyword evidence="8" id="KW-0325">Glycoprotein</keyword>
<evidence type="ECO:0000256" key="13">
    <source>
        <dbReference type="RuleBase" id="RU363051"/>
    </source>
</evidence>
<dbReference type="EMBL" id="MU007040">
    <property type="protein sequence ID" value="KAF2430253.1"/>
    <property type="molecule type" value="Genomic_DNA"/>
</dbReference>
<evidence type="ECO:0000256" key="9">
    <source>
        <dbReference type="PIRSR" id="PIRSR601621-1"/>
    </source>
</evidence>
<dbReference type="GO" id="GO:0004601">
    <property type="term" value="F:peroxidase activity"/>
    <property type="evidence" value="ECO:0007669"/>
    <property type="project" value="UniProtKB-KW"/>
</dbReference>
<evidence type="ECO:0000259" key="15">
    <source>
        <dbReference type="PROSITE" id="PS50873"/>
    </source>
</evidence>
<dbReference type="PRINTS" id="PR00458">
    <property type="entry name" value="PEROXIDASE"/>
</dbReference>
<dbReference type="GO" id="GO:0020037">
    <property type="term" value="F:heme binding"/>
    <property type="evidence" value="ECO:0007669"/>
    <property type="project" value="UniProtKB-UniRule"/>
</dbReference>
<dbReference type="PROSITE" id="PS00436">
    <property type="entry name" value="PEROXIDASE_2"/>
    <property type="match status" value="1"/>
</dbReference>
<sequence>MLFLQALVLFNVICVSVFSLLQDPAPLQRRLPQDDGEEDEGGQDDSARTTTIKGKPGVGRTTTIRAPPTTLTRRTTVTVVKASPTPAPKPGGGKGPNSQCPQEWFQISKELDVMFVAANACTKDAHAAIRAIFHDCFPQGGCDGSLTTKEEMARPGHGPMAGTLDKLKALAQKYRVTNADMLAFAGSHAVVSCPGGPVIKTYIGRKDANRAAPEGQMPPHFALAADSVAAFRARGFTTQELAALMGAHTVSRQFDVNVQRRGASQDTTPDVWDATYYVQTLLGTAPFTFESDMNLGRQEDVGPWMSQFATDKSTWDRVFSQAMTKMEFLGTPGQSAMVECTDALPKGKTAPQLAKRLTSVEQEQLRNLNFTLPAR</sequence>
<gene>
    <name evidence="16" type="ORF">EJ08DRAFT_247243</name>
</gene>
<feature type="active site" description="Proton acceptor" evidence="9">
    <location>
        <position position="134"/>
    </location>
</feature>
<dbReference type="InterPro" id="IPR019794">
    <property type="entry name" value="Peroxidases_AS"/>
</dbReference>
<dbReference type="InterPro" id="IPR044831">
    <property type="entry name" value="Ccp1-like"/>
</dbReference>
<feature type="binding site" evidence="10">
    <location>
        <position position="145"/>
    </location>
    <ligand>
        <name>Ca(2+)</name>
        <dbReference type="ChEBI" id="CHEBI:29108"/>
        <label>1</label>
    </ligand>
</feature>
<dbReference type="GO" id="GO:0000302">
    <property type="term" value="P:response to reactive oxygen species"/>
    <property type="evidence" value="ECO:0007669"/>
    <property type="project" value="TreeGrafter"/>
</dbReference>
<evidence type="ECO:0000256" key="11">
    <source>
        <dbReference type="PIRSR" id="PIRSR601621-3"/>
    </source>
</evidence>
<reference evidence="16" key="1">
    <citation type="journal article" date="2020" name="Stud. Mycol.">
        <title>101 Dothideomycetes genomes: a test case for predicting lifestyles and emergence of pathogens.</title>
        <authorList>
            <person name="Haridas S."/>
            <person name="Albert R."/>
            <person name="Binder M."/>
            <person name="Bloem J."/>
            <person name="Labutti K."/>
            <person name="Salamov A."/>
            <person name="Andreopoulos B."/>
            <person name="Baker S."/>
            <person name="Barry K."/>
            <person name="Bills G."/>
            <person name="Bluhm B."/>
            <person name="Cannon C."/>
            <person name="Castanera R."/>
            <person name="Culley D."/>
            <person name="Daum C."/>
            <person name="Ezra D."/>
            <person name="Gonzalez J."/>
            <person name="Henrissat B."/>
            <person name="Kuo A."/>
            <person name="Liang C."/>
            <person name="Lipzen A."/>
            <person name="Lutzoni F."/>
            <person name="Magnuson J."/>
            <person name="Mondo S."/>
            <person name="Nolan M."/>
            <person name="Ohm R."/>
            <person name="Pangilinan J."/>
            <person name="Park H.-J."/>
            <person name="Ramirez L."/>
            <person name="Alfaro M."/>
            <person name="Sun H."/>
            <person name="Tritt A."/>
            <person name="Yoshinaga Y."/>
            <person name="Zwiers L.-H."/>
            <person name="Turgeon B."/>
            <person name="Goodwin S."/>
            <person name="Spatafora J."/>
            <person name="Crous P."/>
            <person name="Grigoriev I."/>
        </authorList>
    </citation>
    <scope>NUCLEOTIDE SEQUENCE</scope>
    <source>
        <strain evidence="16">CBS 130266</strain>
    </source>
</reference>
<organism evidence="16 17">
    <name type="scientific">Tothia fuscella</name>
    <dbReference type="NCBI Taxonomy" id="1048955"/>
    <lineage>
        <taxon>Eukaryota</taxon>
        <taxon>Fungi</taxon>
        <taxon>Dikarya</taxon>
        <taxon>Ascomycota</taxon>
        <taxon>Pezizomycotina</taxon>
        <taxon>Dothideomycetes</taxon>
        <taxon>Pleosporomycetidae</taxon>
        <taxon>Venturiales</taxon>
        <taxon>Cylindrosympodiaceae</taxon>
        <taxon>Tothia</taxon>
    </lineage>
</organism>
<evidence type="ECO:0000256" key="8">
    <source>
        <dbReference type="ARBA" id="ARBA00023180"/>
    </source>
</evidence>
<evidence type="ECO:0000256" key="1">
    <source>
        <dbReference type="ARBA" id="ARBA00006089"/>
    </source>
</evidence>
<feature type="region of interest" description="Disordered" evidence="14">
    <location>
        <begin position="29"/>
        <end position="99"/>
    </location>
</feature>
<keyword evidence="10 13" id="KW-0106">Calcium</keyword>